<keyword evidence="2" id="KW-0472">Membrane</keyword>
<dbReference type="Proteomes" id="UP001165080">
    <property type="component" value="Unassembled WGS sequence"/>
</dbReference>
<evidence type="ECO:0000313" key="3">
    <source>
        <dbReference type="EMBL" id="GLC50765.1"/>
    </source>
</evidence>
<keyword evidence="4" id="KW-1185">Reference proteome</keyword>
<sequence length="1601" mass="164511">MLRRRPPHQTASFTGDDDEPSHKNHASGKKPKRVGLRVLASTLSAAVLSALNPLPDVRSKAYSEYLTLNVQNFTIGWHIFRSVTEGMFLATYGIAFNTAVVQVFWSMSVGSVLMYFLQRGTWLVWRESMCVWANVTYGIITVFKILHLVDRLPNENHYMFKHCFLTMADAALCQTPVHKQYVVQFAEAIIRVVVWRRYNVLADTPTWGVVAISLAWQLWLVTFSSMLQARHVSAFRSQRATAAAAGGSSPAPVLIAPAVSSSPPASARSSLSAAVVASRPASCEIQPTGAAPGVRAGPRAVRRSSRSPRSSIGAASVAAGGGGGSSAAGTPSAVDGLRLSCVSSASSSQKRFMRALRSVARGPSSYVLLSHQRRQSGGPQCASAQFYIPTANPDMLSGNWRERLSTAIAEGAPGWQVAGVCVRKGSLIVHLDLVYAPTGATAVAAATAAAAGSVPPAVTVSGRGEGCFPGVSYSEQPFDVAAGCSPKDVLDDYMGGMGAESLLELLGLPPDLPEAEPLNHHTHNHLTQPSISLQMGDQLRNLLPASAREPPVPAALDATTTTTSDPKAEAAAPASAAAAAAAPKARPSAVAGAAAPETWRRLVVQPLRTALLPPAELRSREYAAFLSERVGRMHVAYASFICLAVVLFYLVQGGARGVNPLSLAMFASAELFSLAAHAALGGAASPAWRASRAGVVYAGVAARTLQMLACTGGLLPRVLRDSDCISGRWIQKVLLITTLQALCMQPPVRTFFLVRGPSVLLSMYVHVFVCRTRIAPGVAVVLHLGWEGLLLLISAHFQMRHLEAFRRRQRRSLSSRSCCQELDDAPEAAAAASTAAASASSECEPLLSGAPALPSSLEQPGSKDAAAVDSAVDAATAAMGAASADSEQDGKPTSGPPPAAAAAGFVPVAASGDPYDVSVSAPLVVMAPRRAARLQLHFTCAPAVVEELQVVLRHLNPAAMSSGVHDAHAVRDITRALVAPAGAAAAPPHTPASFSLELTLVASPADMPGLVHVELWRGRRRLTSHPVLLVAAPEAPPPPPPPQAAAAAIAADAAAACGGGTWLQDVATYVGGLREQGHSSAADQFVEELGTWLAQAAALERGLTTAASGGGGGAAAGGSPARVANVLYFHGYGSEFMYLKPRRVSGGGAAAAAPAAADPLRDPLCQLLLVQGSVLLAVAVEAGCVALSCHLMGVMVGQMGATVGGLLGSARTPVTQLPLLHAAVKSGDARMVDLVAEWSSGCGVENIWAAEAAILTVSLESCASNAAAEEDNNTASLESNPAVHGAAGGGFVAAAAARRHSRSPQQPATAASAFASATASASAAGDRLETIPSPDVDADADADGDDLLGLTYVYGDDAKDLSEESPFRIIDFRTSNRIATAAGTAEAAGAAASGGLGSGRCISGGLGSGRCIGGGDGGACSRSSLDSVLVDNGVLVLTPLHMSLALGDEGRLATHILRTYPEAYELWRRSQLNMNMGLDSNAGGGGGSMRLERGSSAGDYLIPEASGASGGSGILGGIPLGSQAAVVAAFSSLPGLVGRLKVSGRGAGGGGGGGSGILGEDSMEAGSLQSMSLSEVAFFEGIRWVDEDTTARRPGVKITRM</sequence>
<feature type="compositionally biased region" description="Low complexity" evidence="1">
    <location>
        <begin position="307"/>
        <end position="318"/>
    </location>
</feature>
<feature type="transmembrane region" description="Helical" evidence="2">
    <location>
        <begin position="207"/>
        <end position="229"/>
    </location>
</feature>
<feature type="compositionally biased region" description="Low complexity" evidence="1">
    <location>
        <begin position="559"/>
        <end position="575"/>
    </location>
</feature>
<feature type="region of interest" description="Disordered" evidence="1">
    <location>
        <begin position="287"/>
        <end position="329"/>
    </location>
</feature>
<evidence type="ECO:0000256" key="2">
    <source>
        <dbReference type="SAM" id="Phobius"/>
    </source>
</evidence>
<organism evidence="3 4">
    <name type="scientific">Pleodorina starrii</name>
    <dbReference type="NCBI Taxonomy" id="330485"/>
    <lineage>
        <taxon>Eukaryota</taxon>
        <taxon>Viridiplantae</taxon>
        <taxon>Chlorophyta</taxon>
        <taxon>core chlorophytes</taxon>
        <taxon>Chlorophyceae</taxon>
        <taxon>CS clade</taxon>
        <taxon>Chlamydomonadales</taxon>
        <taxon>Volvocaceae</taxon>
        <taxon>Pleodorina</taxon>
    </lineage>
</organism>
<comment type="caution">
    <text evidence="3">The sequence shown here is derived from an EMBL/GenBank/DDBJ whole genome shotgun (WGS) entry which is preliminary data.</text>
</comment>
<feature type="region of interest" description="Disordered" evidence="1">
    <location>
        <begin position="878"/>
        <end position="899"/>
    </location>
</feature>
<proteinExistence type="predicted"/>
<keyword evidence="2" id="KW-0812">Transmembrane</keyword>
<accession>A0A9W6BFC4</accession>
<feature type="region of interest" description="Disordered" evidence="1">
    <location>
        <begin position="1295"/>
        <end position="1314"/>
    </location>
</feature>
<keyword evidence="2" id="KW-1133">Transmembrane helix</keyword>
<feature type="transmembrane region" description="Helical" evidence="2">
    <location>
        <begin position="94"/>
        <end position="117"/>
    </location>
</feature>
<dbReference type="EMBL" id="BRXU01000004">
    <property type="protein sequence ID" value="GLC50765.1"/>
    <property type="molecule type" value="Genomic_DNA"/>
</dbReference>
<feature type="transmembrane region" description="Helical" evidence="2">
    <location>
        <begin position="635"/>
        <end position="655"/>
    </location>
</feature>
<reference evidence="3 4" key="1">
    <citation type="journal article" date="2023" name="Commun. Biol.">
        <title>Reorganization of the ancestral sex-determining regions during the evolution of trioecy in Pleodorina starrii.</title>
        <authorList>
            <person name="Takahashi K."/>
            <person name="Suzuki S."/>
            <person name="Kawai-Toyooka H."/>
            <person name="Yamamoto K."/>
            <person name="Hamaji T."/>
            <person name="Ootsuki R."/>
            <person name="Yamaguchi H."/>
            <person name="Kawachi M."/>
            <person name="Higashiyama T."/>
            <person name="Nozaki H."/>
        </authorList>
    </citation>
    <scope>NUCLEOTIDE SEQUENCE [LARGE SCALE GENOMIC DNA]</scope>
    <source>
        <strain evidence="3 4">NIES-4479</strain>
    </source>
</reference>
<feature type="transmembrane region" description="Helical" evidence="2">
    <location>
        <begin position="661"/>
        <end position="683"/>
    </location>
</feature>
<feature type="compositionally biased region" description="Low complexity" evidence="1">
    <location>
        <begin position="289"/>
        <end position="299"/>
    </location>
</feature>
<feature type="region of interest" description="Disordered" evidence="1">
    <location>
        <begin position="1"/>
        <end position="31"/>
    </location>
</feature>
<feature type="transmembrane region" description="Helical" evidence="2">
    <location>
        <begin position="129"/>
        <end position="149"/>
    </location>
</feature>
<feature type="region of interest" description="Disordered" evidence="1">
    <location>
        <begin position="547"/>
        <end position="575"/>
    </location>
</feature>
<evidence type="ECO:0000313" key="4">
    <source>
        <dbReference type="Proteomes" id="UP001165080"/>
    </source>
</evidence>
<protein>
    <submittedName>
        <fullName evidence="3">Uncharacterized protein</fullName>
    </submittedName>
</protein>
<name>A0A9W6BFC4_9CHLO</name>
<gene>
    <name evidence="3" type="primary">PLEST008628</name>
    <name evidence="3" type="ORF">PLESTB_000429300</name>
</gene>
<evidence type="ECO:0000256" key="1">
    <source>
        <dbReference type="SAM" id="MobiDB-lite"/>
    </source>
</evidence>